<evidence type="ECO:0000313" key="1">
    <source>
        <dbReference type="EMBL" id="MBA0870536.1"/>
    </source>
</evidence>
<name>A0A7J9MIE5_GOSSC</name>
<dbReference type="Proteomes" id="UP000593576">
    <property type="component" value="Unassembled WGS sequence"/>
</dbReference>
<proteinExistence type="predicted"/>
<evidence type="ECO:0000313" key="2">
    <source>
        <dbReference type="Proteomes" id="UP000593576"/>
    </source>
</evidence>
<comment type="caution">
    <text evidence="1">The sequence shown here is derived from an EMBL/GenBank/DDBJ whole genome shotgun (WGS) entry which is preliminary data.</text>
</comment>
<reference evidence="1 2" key="1">
    <citation type="journal article" date="2019" name="Genome Biol. Evol.">
        <title>Insights into the evolution of the New World diploid cottons (Gossypium, subgenus Houzingenia) based on genome sequencing.</title>
        <authorList>
            <person name="Grover C.E."/>
            <person name="Arick M.A. 2nd"/>
            <person name="Thrash A."/>
            <person name="Conover J.L."/>
            <person name="Sanders W.S."/>
            <person name="Peterson D.G."/>
            <person name="Frelichowski J.E."/>
            <person name="Scheffler J.A."/>
            <person name="Scheffler B.E."/>
            <person name="Wendel J.F."/>
        </authorList>
    </citation>
    <scope>NUCLEOTIDE SEQUENCE [LARGE SCALE GENOMIC DNA]</scope>
    <source>
        <strain evidence="1">1</strain>
        <tissue evidence="1">Leaf</tissue>
    </source>
</reference>
<organism evidence="1 2">
    <name type="scientific">Gossypium schwendimanii</name>
    <name type="common">Cotton</name>
    <dbReference type="NCBI Taxonomy" id="34291"/>
    <lineage>
        <taxon>Eukaryota</taxon>
        <taxon>Viridiplantae</taxon>
        <taxon>Streptophyta</taxon>
        <taxon>Embryophyta</taxon>
        <taxon>Tracheophyta</taxon>
        <taxon>Spermatophyta</taxon>
        <taxon>Magnoliopsida</taxon>
        <taxon>eudicotyledons</taxon>
        <taxon>Gunneridae</taxon>
        <taxon>Pentapetalae</taxon>
        <taxon>rosids</taxon>
        <taxon>malvids</taxon>
        <taxon>Malvales</taxon>
        <taxon>Malvaceae</taxon>
        <taxon>Malvoideae</taxon>
        <taxon>Gossypium</taxon>
    </lineage>
</organism>
<accession>A0A7J9MIE5</accession>
<keyword evidence="2" id="KW-1185">Reference proteome</keyword>
<dbReference type="OrthoDB" id="1909036at2759"/>
<sequence>MMQNGSCSIIDQRNLYEKYKSESEEGEGEGVLDLQQIEEDLFNHIDKQIIYDKKDEIQENNSTF</sequence>
<gene>
    <name evidence="1" type="ORF">Goshw_013826</name>
</gene>
<feature type="non-terminal residue" evidence="1">
    <location>
        <position position="1"/>
    </location>
</feature>
<dbReference type="EMBL" id="JABFAF010000011">
    <property type="protein sequence ID" value="MBA0870536.1"/>
    <property type="molecule type" value="Genomic_DNA"/>
</dbReference>
<dbReference type="AlphaFoldDB" id="A0A7J9MIE5"/>
<protein>
    <submittedName>
        <fullName evidence="1">Uncharacterized protein</fullName>
    </submittedName>
</protein>